<evidence type="ECO:0000256" key="5">
    <source>
        <dbReference type="ARBA" id="ARBA00022989"/>
    </source>
</evidence>
<feature type="region of interest" description="Disordered" evidence="9">
    <location>
        <begin position="1115"/>
        <end position="1228"/>
    </location>
</feature>
<dbReference type="FunFam" id="1.10.287.70:FF:000027">
    <property type="entry name" value="Small conductance calcium-activated potassium channel, isoform O"/>
    <property type="match status" value="1"/>
</dbReference>
<dbReference type="InterPro" id="IPR013099">
    <property type="entry name" value="K_chnl_dom"/>
</dbReference>
<organism evidence="12 13">
    <name type="scientific">Blomia tropicalis</name>
    <name type="common">Mite</name>
    <dbReference type="NCBI Taxonomy" id="40697"/>
    <lineage>
        <taxon>Eukaryota</taxon>
        <taxon>Metazoa</taxon>
        <taxon>Ecdysozoa</taxon>
        <taxon>Arthropoda</taxon>
        <taxon>Chelicerata</taxon>
        <taxon>Arachnida</taxon>
        <taxon>Acari</taxon>
        <taxon>Acariformes</taxon>
        <taxon>Sarcoptiformes</taxon>
        <taxon>Astigmata</taxon>
        <taxon>Glycyphagoidea</taxon>
        <taxon>Echimyopodidae</taxon>
        <taxon>Blomia</taxon>
    </lineage>
</organism>
<dbReference type="Proteomes" id="UP001142055">
    <property type="component" value="Chromosome 2"/>
</dbReference>
<feature type="transmembrane region" description="Helical" evidence="10">
    <location>
        <begin position="727"/>
        <end position="747"/>
    </location>
</feature>
<feature type="transmembrane region" description="Helical" evidence="10">
    <location>
        <begin position="862"/>
        <end position="885"/>
    </location>
</feature>
<evidence type="ECO:0000256" key="1">
    <source>
        <dbReference type="ARBA" id="ARBA00004141"/>
    </source>
</evidence>
<evidence type="ECO:0000256" key="2">
    <source>
        <dbReference type="ARBA" id="ARBA00022448"/>
    </source>
</evidence>
<dbReference type="Pfam" id="PF02888">
    <property type="entry name" value="CaMBD"/>
    <property type="match status" value="1"/>
</dbReference>
<keyword evidence="7 10" id="KW-0472">Membrane</keyword>
<evidence type="ECO:0000313" key="12">
    <source>
        <dbReference type="EMBL" id="KAJ6221162.1"/>
    </source>
</evidence>
<dbReference type="GO" id="GO:0005516">
    <property type="term" value="F:calmodulin binding"/>
    <property type="evidence" value="ECO:0007669"/>
    <property type="project" value="UniProtKB-KW"/>
</dbReference>
<feature type="domain" description="Calmodulin-binding" evidence="11">
    <location>
        <begin position="972"/>
        <end position="1048"/>
    </location>
</feature>
<dbReference type="EMBL" id="JAPWDV010000002">
    <property type="protein sequence ID" value="KAJ6221162.1"/>
    <property type="molecule type" value="Genomic_DNA"/>
</dbReference>
<evidence type="ECO:0000256" key="7">
    <source>
        <dbReference type="ARBA" id="ARBA00023136"/>
    </source>
</evidence>
<dbReference type="PANTHER" id="PTHR10153">
    <property type="entry name" value="SMALL CONDUCTANCE CALCIUM-ACTIVATED POTASSIUM CHANNEL"/>
    <property type="match status" value="1"/>
</dbReference>
<feature type="compositionally biased region" description="Low complexity" evidence="9">
    <location>
        <begin position="163"/>
        <end position="188"/>
    </location>
</feature>
<keyword evidence="2" id="KW-0813">Transport</keyword>
<dbReference type="GO" id="GO:0016020">
    <property type="term" value="C:membrane"/>
    <property type="evidence" value="ECO:0007669"/>
    <property type="project" value="UniProtKB-SubCell"/>
</dbReference>
<feature type="compositionally biased region" description="Basic residues" evidence="9">
    <location>
        <begin position="287"/>
        <end position="299"/>
    </location>
</feature>
<evidence type="ECO:0000256" key="3">
    <source>
        <dbReference type="ARBA" id="ARBA00022692"/>
    </source>
</evidence>
<feature type="compositionally biased region" description="Low complexity" evidence="9">
    <location>
        <begin position="1180"/>
        <end position="1211"/>
    </location>
</feature>
<comment type="subcellular location">
    <subcellularLocation>
        <location evidence="1">Membrane</location>
        <topology evidence="1">Multi-pass membrane protein</topology>
    </subcellularLocation>
</comment>
<dbReference type="SUPFAM" id="SSF81327">
    <property type="entry name" value="Small-conductance potassium channel"/>
    <property type="match status" value="1"/>
</dbReference>
<dbReference type="SUPFAM" id="SSF81324">
    <property type="entry name" value="Voltage-gated potassium channels"/>
    <property type="match status" value="1"/>
</dbReference>
<dbReference type="PRINTS" id="PR01451">
    <property type="entry name" value="SKCHANNEL"/>
</dbReference>
<protein>
    <recommendedName>
        <fullName evidence="11">Calmodulin-binding domain-containing protein</fullName>
    </recommendedName>
</protein>
<evidence type="ECO:0000256" key="8">
    <source>
        <dbReference type="ARBA" id="ARBA00023303"/>
    </source>
</evidence>
<feature type="transmembrane region" description="Helical" evidence="10">
    <location>
        <begin position="905"/>
        <end position="922"/>
    </location>
</feature>
<feature type="compositionally biased region" description="Low complexity" evidence="9">
    <location>
        <begin position="1143"/>
        <end position="1157"/>
    </location>
</feature>
<keyword evidence="3 10" id="KW-0812">Transmembrane</keyword>
<reference evidence="12" key="1">
    <citation type="submission" date="2022-12" db="EMBL/GenBank/DDBJ databases">
        <title>Genome assemblies of Blomia tropicalis.</title>
        <authorList>
            <person name="Cui Y."/>
        </authorList>
    </citation>
    <scope>NUCLEOTIDE SEQUENCE</scope>
    <source>
        <tissue evidence="12">Adult mites</tissue>
    </source>
</reference>
<dbReference type="InterPro" id="IPR004178">
    <property type="entry name" value="CaM-bd_dom"/>
</dbReference>
<feature type="compositionally biased region" description="Low complexity" evidence="9">
    <location>
        <begin position="305"/>
        <end position="347"/>
    </location>
</feature>
<dbReference type="FunFam" id="1.10.287.70:FF:000022">
    <property type="entry name" value="Small conductance calcium-activated potassium channel, isoform O"/>
    <property type="match status" value="1"/>
</dbReference>
<comment type="caution">
    <text evidence="12">The sequence shown here is derived from an EMBL/GenBank/DDBJ whole genome shotgun (WGS) entry which is preliminary data.</text>
</comment>
<evidence type="ECO:0000256" key="4">
    <source>
        <dbReference type="ARBA" id="ARBA00022860"/>
    </source>
</evidence>
<keyword evidence="5 10" id="KW-1133">Transmembrane helix</keyword>
<feature type="compositionally biased region" description="Polar residues" evidence="9">
    <location>
        <begin position="1167"/>
        <end position="1179"/>
    </location>
</feature>
<sequence length="1228" mass="135064">MSVVMVTSGNEVDSSNNQNGRMSSNGGVVSAGPTAATTTTTTAVTATALVTTTTTTTTTTDSIVELGDNDCVNLYNDGNGSQQSYSNEDDHHINEIVIDGPFHHPIAPSFVFECDQSSDGQSCSSPNSCTRLDHDQSHDSSSTPFINENVSLNVMYNPHPHSHQSNQSTNQDQQQQQQQQQYHLQSSSIGQFGRMHSEPERSLPLIEYSSLQPPSIEFGTLNPNHRSCPEFNPAERFVVMDQRSLMQLHQIRSDSQSSCSVQSKYGGGGGGSLQSSTYEPYQLIPSSHRHHHHHSHRCSIVRGESGTASSSSSSAAAAMVAAGSGSGPPQSQQQQQPPQPGSSSSSSNTTYNCRVSPRSVHKRHLWPSHARSLLSSRLEHSFLTRTVSRESMRLSTHALNTIHNTPSTFSGGTCNNNNNNDCMMVGIGNGTNTNTTTTTATTTSTNTANNYLNLCPSSSSSSSYQTTTTTTTSTTTTGSIAVAAHLVGGCTNIGCTTPLRSGSSFGTVCLNSSNCPHCSLAAYHHHHQSSSAVSPRSNHPTSSYYNSLLLHQQQSSTSATLIPSPHQHRTSIFENEIAEIAADSMRINGALRQFRQLRKATNASTLSMPAAEKGSFTAANSLEVTADASTPLMNATSDHRTAQQFLSQRSFASNSLDSEKKKSTTIKSGFHKPNDGYRLGRCKALFEKRKRISDYSLLMALFGILLMVFENELSLSGIYSKASVYSYAVKTLITVSTLILLGLIVAYHSLEVQLFMIDNCLEDWRIAMTSQRIAQIILELVICSVHPIPGEYSFTWTTKLANHGGRFETKSVEVPVDVTLSLPMFWRLYLICRVMLLHSKLFTDASSRSIGALNRINFNTRFVLKTLMTICPGTCLMVVLVSLWIIGSWTMRLCERHHDEEHANLLNTMWLTAITFLSIGYGDIVPNTYCGRGIAVFSGLMGAGCTALVVAVIARKLELTRAEKLVHNFMMDNQLTKRLKNAAANVLRETWLIYKNTKLTKKINPSRVRTHQRKFLLAIYSLRKVKMEQRKLLDNANTITDISKLQNNVYEIVSDINTRQLLIDDKVMTIEERLLIIHEQIEQMPDLIRKCLMTNQQRSSLPTLVENITILQQGHHQQSSIPMHQGGSSGQYGQYGNNDPMMQQQQQQQQLQQQQTQSKHTYLHPNDATSRPSWSTSNINTSMSVNGGSSSTTTVTNPNYNSSSTTTSGNNPKQYLTPNVLRTTSFDT</sequence>
<dbReference type="InterPro" id="IPR015449">
    <property type="entry name" value="K_chnl_Ca-activ_SK"/>
</dbReference>
<dbReference type="SMART" id="SM01053">
    <property type="entry name" value="CaMBD"/>
    <property type="match status" value="1"/>
</dbReference>
<keyword evidence="13" id="KW-1185">Reference proteome</keyword>
<dbReference type="InterPro" id="IPR036122">
    <property type="entry name" value="CaM-bd_dom_sf"/>
</dbReference>
<feature type="transmembrane region" description="Helical" evidence="10">
    <location>
        <begin position="934"/>
        <end position="954"/>
    </location>
</feature>
<evidence type="ECO:0000313" key="13">
    <source>
        <dbReference type="Proteomes" id="UP001142055"/>
    </source>
</evidence>
<keyword evidence="4" id="KW-0112">Calmodulin-binding</keyword>
<dbReference type="OMA" id="DNCLEDW"/>
<keyword evidence="6" id="KW-0406">Ion transport</keyword>
<feature type="compositionally biased region" description="Polar residues" evidence="9">
    <location>
        <begin position="139"/>
        <end position="154"/>
    </location>
</feature>
<accession>A0A9Q0MBI9</accession>
<dbReference type="GO" id="GO:0016286">
    <property type="term" value="F:small conductance calcium-activated potassium channel activity"/>
    <property type="evidence" value="ECO:0007669"/>
    <property type="project" value="InterPro"/>
</dbReference>
<proteinExistence type="predicted"/>
<dbReference type="Pfam" id="PF03530">
    <property type="entry name" value="SK_channel"/>
    <property type="match status" value="1"/>
</dbReference>
<evidence type="ECO:0000256" key="9">
    <source>
        <dbReference type="SAM" id="MobiDB-lite"/>
    </source>
</evidence>
<feature type="region of interest" description="Disordered" evidence="9">
    <location>
        <begin position="1"/>
        <end position="34"/>
    </location>
</feature>
<evidence type="ECO:0000259" key="11">
    <source>
        <dbReference type="SMART" id="SM01053"/>
    </source>
</evidence>
<keyword evidence="8" id="KW-0407">Ion channel</keyword>
<feature type="transmembrane region" description="Helical" evidence="10">
    <location>
        <begin position="695"/>
        <end position="715"/>
    </location>
</feature>
<dbReference type="Gene3D" id="1.10.287.70">
    <property type="match status" value="2"/>
</dbReference>
<name>A0A9Q0MBI9_BLOTA</name>
<feature type="region of interest" description="Disordered" evidence="9">
    <location>
        <begin position="122"/>
        <end position="197"/>
    </location>
</feature>
<feature type="compositionally biased region" description="Low complexity" evidence="9">
    <location>
        <begin position="253"/>
        <end position="263"/>
    </location>
</feature>
<evidence type="ECO:0000256" key="10">
    <source>
        <dbReference type="SAM" id="Phobius"/>
    </source>
</evidence>
<feature type="compositionally biased region" description="Polar residues" evidence="9">
    <location>
        <begin position="1212"/>
        <end position="1228"/>
    </location>
</feature>
<gene>
    <name evidence="12" type="ORF">RDWZM_006974</name>
</gene>
<feature type="region of interest" description="Disordered" evidence="9">
    <location>
        <begin position="250"/>
        <end position="361"/>
    </location>
</feature>
<dbReference type="AlphaFoldDB" id="A0A9Q0MBI9"/>
<dbReference type="Pfam" id="PF07885">
    <property type="entry name" value="Ion_trans_2"/>
    <property type="match status" value="1"/>
</dbReference>
<evidence type="ECO:0000256" key="6">
    <source>
        <dbReference type="ARBA" id="ARBA00023065"/>
    </source>
</evidence>
<feature type="compositionally biased region" description="Polar residues" evidence="9">
    <location>
        <begin position="1"/>
        <end position="27"/>
    </location>
</feature>